<dbReference type="Pfam" id="PF01243">
    <property type="entry name" value="PNPOx_N"/>
    <property type="match status" value="1"/>
</dbReference>
<dbReference type="GO" id="GO:0016627">
    <property type="term" value="F:oxidoreductase activity, acting on the CH-CH group of donors"/>
    <property type="evidence" value="ECO:0007669"/>
    <property type="project" value="TreeGrafter"/>
</dbReference>
<evidence type="ECO:0000259" key="2">
    <source>
        <dbReference type="Pfam" id="PF01243"/>
    </source>
</evidence>
<gene>
    <name evidence="3" type="ORF">SAMN05216266_11293</name>
</gene>
<feature type="domain" description="Pyridoxamine 5'-phosphate oxidase N-terminal" evidence="2">
    <location>
        <begin position="15"/>
        <end position="130"/>
    </location>
</feature>
<evidence type="ECO:0000313" key="4">
    <source>
        <dbReference type="Proteomes" id="UP000243799"/>
    </source>
</evidence>
<dbReference type="PANTHER" id="PTHR35176:SF6">
    <property type="entry name" value="HEME OXYGENASE HI_0854-RELATED"/>
    <property type="match status" value="1"/>
</dbReference>
<organism evidence="3 4">
    <name type="scientific">Amycolatopsis marina</name>
    <dbReference type="NCBI Taxonomy" id="490629"/>
    <lineage>
        <taxon>Bacteria</taxon>
        <taxon>Bacillati</taxon>
        <taxon>Actinomycetota</taxon>
        <taxon>Actinomycetes</taxon>
        <taxon>Pseudonocardiales</taxon>
        <taxon>Pseudonocardiaceae</taxon>
        <taxon>Amycolatopsis</taxon>
    </lineage>
</organism>
<dbReference type="AlphaFoldDB" id="A0A1I1B6P2"/>
<name>A0A1I1B6P2_9PSEU</name>
<sequence>MVTFEQTAQFRRRIADTIVWLTTVTSTGKPAPKPVWFVFDGESFLIFSEPGALKMKHIDANPNVALHFNIAPDGEDVLVVSGTAEVVPDVLPSTAPGYLDKYEAHYPRIGHDRDSVDATYSAAIRVTPTRSWGF</sequence>
<dbReference type="InterPro" id="IPR011576">
    <property type="entry name" value="Pyridox_Oxase_N"/>
</dbReference>
<dbReference type="InterPro" id="IPR019966">
    <property type="entry name" value="F420-dep_enz_PPOX_Rv3369"/>
</dbReference>
<dbReference type="SUPFAM" id="SSF50475">
    <property type="entry name" value="FMN-binding split barrel"/>
    <property type="match status" value="1"/>
</dbReference>
<dbReference type="STRING" id="490629.SAMN05216266_11293"/>
<dbReference type="Proteomes" id="UP000243799">
    <property type="component" value="Unassembled WGS sequence"/>
</dbReference>
<evidence type="ECO:0000313" key="3">
    <source>
        <dbReference type="EMBL" id="SFB45727.1"/>
    </source>
</evidence>
<dbReference type="GO" id="GO:0070967">
    <property type="term" value="F:coenzyme F420 binding"/>
    <property type="evidence" value="ECO:0007669"/>
    <property type="project" value="TreeGrafter"/>
</dbReference>
<dbReference type="PANTHER" id="PTHR35176">
    <property type="entry name" value="HEME OXYGENASE HI_0854-RELATED"/>
    <property type="match status" value="1"/>
</dbReference>
<evidence type="ECO:0000256" key="1">
    <source>
        <dbReference type="ARBA" id="ARBA00023002"/>
    </source>
</evidence>
<dbReference type="Gene3D" id="2.30.110.10">
    <property type="entry name" value="Electron Transport, Fmn-binding Protein, Chain A"/>
    <property type="match status" value="1"/>
</dbReference>
<dbReference type="InterPro" id="IPR052019">
    <property type="entry name" value="F420H2_bilvrd_red/Heme_oxyg"/>
</dbReference>
<proteinExistence type="predicted"/>
<reference evidence="4" key="1">
    <citation type="submission" date="2016-10" db="EMBL/GenBank/DDBJ databases">
        <authorList>
            <person name="Varghese N."/>
            <person name="Submissions S."/>
        </authorList>
    </citation>
    <scope>NUCLEOTIDE SEQUENCE [LARGE SCALE GENOMIC DNA]</scope>
    <source>
        <strain evidence="4">CGMCC 4.3568</strain>
    </source>
</reference>
<dbReference type="EMBL" id="FOKG01000012">
    <property type="protein sequence ID" value="SFB45727.1"/>
    <property type="molecule type" value="Genomic_DNA"/>
</dbReference>
<keyword evidence="4" id="KW-1185">Reference proteome</keyword>
<keyword evidence="1" id="KW-0560">Oxidoreductase</keyword>
<dbReference type="InterPro" id="IPR012349">
    <property type="entry name" value="Split_barrel_FMN-bd"/>
</dbReference>
<accession>A0A1I1B6P2</accession>
<dbReference type="NCBIfam" id="TIGR03667">
    <property type="entry name" value="Rv3369"/>
    <property type="match status" value="1"/>
</dbReference>
<protein>
    <submittedName>
        <fullName evidence="3">PPOX class probable F420-dependent enzyme, Rv3369 family</fullName>
    </submittedName>
</protein>
<dbReference type="GO" id="GO:0005829">
    <property type="term" value="C:cytosol"/>
    <property type="evidence" value="ECO:0007669"/>
    <property type="project" value="TreeGrafter"/>
</dbReference>